<gene>
    <name evidence="1" type="ORF">HMPREF0058_0761</name>
</gene>
<name>C0W4G7_9ACTO</name>
<dbReference type="RefSeq" id="WP_006547728.1">
    <property type="nucleotide sequence ID" value="NZ_DS999574.1"/>
</dbReference>
<dbReference type="STRING" id="103621.GCA_001067145_01350"/>
<sequence length="89" mass="8775">MAKHLDNYGSSTFWAGACERAAKTAAQTALASIGTATLLGDVPWPAVASTVALAVIASVLTSIADPARADTAIATGHDGEAGAYASVAD</sequence>
<reference evidence="1 2" key="1">
    <citation type="submission" date="2009-01" db="EMBL/GenBank/DDBJ databases">
        <authorList>
            <person name="Qin X."/>
            <person name="Bachman B."/>
            <person name="Battles P."/>
            <person name="Bell A."/>
            <person name="Bess C."/>
            <person name="Bickham C."/>
            <person name="Chaboub L."/>
            <person name="Chen D."/>
            <person name="Coyle M."/>
            <person name="Deiros D.R."/>
            <person name="Dinh H."/>
            <person name="Forbes L."/>
            <person name="Fowler G."/>
            <person name="Francisco L."/>
            <person name="Fu Q."/>
            <person name="Gubbala S."/>
            <person name="Hale W."/>
            <person name="Han Y."/>
            <person name="Hemphill L."/>
            <person name="Highlander S.K."/>
            <person name="Hirani K."/>
            <person name="Hogues M."/>
            <person name="Jackson L."/>
            <person name="Jakkamsetti A."/>
            <person name="Javaid M."/>
            <person name="Jiang H."/>
            <person name="Korchina V."/>
            <person name="Kovar C."/>
            <person name="Lara F."/>
            <person name="Lee S."/>
            <person name="Mata R."/>
            <person name="Mathew T."/>
            <person name="Moen C."/>
            <person name="Morales K."/>
            <person name="Munidasa M."/>
            <person name="Nazareth L."/>
            <person name="Ngo R."/>
            <person name="Nguyen L."/>
            <person name="Okwuonu G."/>
            <person name="Ongeri F."/>
            <person name="Patil S."/>
            <person name="Petrosino J."/>
            <person name="Pham C."/>
            <person name="Pham P."/>
            <person name="Pu L.-L."/>
            <person name="Puazo M."/>
            <person name="Raj R."/>
            <person name="Reid J."/>
            <person name="Rouhana J."/>
            <person name="Saada N."/>
            <person name="Shang Y."/>
            <person name="Simmons D."/>
            <person name="Thornton R."/>
            <person name="Warren J."/>
            <person name="Weissenberger G."/>
            <person name="Zhang J."/>
            <person name="Zhang L."/>
            <person name="Zhou C."/>
            <person name="Zhu D."/>
            <person name="Muzny D."/>
            <person name="Worley K."/>
            <person name="Gibbs R."/>
        </authorList>
    </citation>
    <scope>NUCLEOTIDE SEQUENCE [LARGE SCALE GENOMIC DNA]</scope>
    <source>
        <strain evidence="1 2">DSM 15434</strain>
    </source>
</reference>
<dbReference type="EMBL" id="ACFH01000051">
    <property type="protein sequence ID" value="EEH66395.1"/>
    <property type="molecule type" value="Genomic_DNA"/>
</dbReference>
<proteinExistence type="predicted"/>
<comment type="caution">
    <text evidence="1">The sequence shown here is derived from an EMBL/GenBank/DDBJ whole genome shotgun (WGS) entry which is preliminary data.</text>
</comment>
<dbReference type="InterPro" id="IPR020109">
    <property type="entry name" value="Holin_r1t"/>
</dbReference>
<evidence type="ECO:0000313" key="2">
    <source>
        <dbReference type="Proteomes" id="UP000004778"/>
    </source>
</evidence>
<evidence type="ECO:0008006" key="3">
    <source>
        <dbReference type="Google" id="ProtNLM"/>
    </source>
</evidence>
<organism evidence="1 2">
    <name type="scientific">Actinomyces urogenitalis DSM 15434</name>
    <dbReference type="NCBI Taxonomy" id="525246"/>
    <lineage>
        <taxon>Bacteria</taxon>
        <taxon>Bacillati</taxon>
        <taxon>Actinomycetota</taxon>
        <taxon>Actinomycetes</taxon>
        <taxon>Actinomycetales</taxon>
        <taxon>Actinomycetaceae</taxon>
        <taxon>Actinomyces</taxon>
    </lineage>
</organism>
<dbReference type="HOGENOM" id="CLU_2448062_0_0_11"/>
<keyword evidence="2" id="KW-1185">Reference proteome</keyword>
<accession>C0W4G7</accession>
<dbReference type="PROSITE" id="PS51257">
    <property type="entry name" value="PROKAR_LIPOPROTEIN"/>
    <property type="match status" value="1"/>
</dbReference>
<dbReference type="AlphaFoldDB" id="C0W4G7"/>
<dbReference type="Proteomes" id="UP000004778">
    <property type="component" value="Unassembled WGS sequence"/>
</dbReference>
<dbReference type="Pfam" id="PF16945">
    <property type="entry name" value="Phage_r1t_holin"/>
    <property type="match status" value="1"/>
</dbReference>
<protein>
    <recommendedName>
        <fullName evidence="3">Holin</fullName>
    </recommendedName>
</protein>
<evidence type="ECO:0000313" key="1">
    <source>
        <dbReference type="EMBL" id="EEH66395.1"/>
    </source>
</evidence>
<dbReference type="OrthoDB" id="25730at2049"/>